<sequence>MAIIGIFAPSMPTDRMRRLFSPLQLETILKPQAELPDLVVDDAKIMKAVRMYLKKKGEEAEVPSIGTNKKARIMLETLLEYLPLKADITASESTFTVKCVAPIIQAYVDGDDIVSDFPNTDSVTQKQQNIKADRPDIRATAQKQELLWGEVTGPIQAGNKAKVCWDTFKLARFGKAFIMAGNDSAPLVQVVGNLGTYMNLYLKVRGVMILEEVDTFIVPTCKAMVPALVATLPTLELLKEQVKRVRGRMDGKSSVLKRSWGHQDVKDIKKRLK</sequence>
<name>A0A9P6Q830_9FUNG</name>
<dbReference type="EMBL" id="JAAAJB010000262">
    <property type="protein sequence ID" value="KAG0260031.1"/>
    <property type="molecule type" value="Genomic_DNA"/>
</dbReference>
<organism evidence="1 2">
    <name type="scientific">Actinomortierella ambigua</name>
    <dbReference type="NCBI Taxonomy" id="1343610"/>
    <lineage>
        <taxon>Eukaryota</taxon>
        <taxon>Fungi</taxon>
        <taxon>Fungi incertae sedis</taxon>
        <taxon>Mucoromycota</taxon>
        <taxon>Mortierellomycotina</taxon>
        <taxon>Mortierellomycetes</taxon>
        <taxon>Mortierellales</taxon>
        <taxon>Mortierellaceae</taxon>
        <taxon>Actinomortierella</taxon>
    </lineage>
</organism>
<protein>
    <submittedName>
        <fullName evidence="1">Uncharacterized protein</fullName>
    </submittedName>
</protein>
<keyword evidence="2" id="KW-1185">Reference proteome</keyword>
<dbReference type="OrthoDB" id="2277177at2759"/>
<evidence type="ECO:0000313" key="2">
    <source>
        <dbReference type="Proteomes" id="UP000807716"/>
    </source>
</evidence>
<reference evidence="1" key="1">
    <citation type="journal article" date="2020" name="Fungal Divers.">
        <title>Resolving the Mortierellaceae phylogeny through synthesis of multi-gene phylogenetics and phylogenomics.</title>
        <authorList>
            <person name="Vandepol N."/>
            <person name="Liber J."/>
            <person name="Desiro A."/>
            <person name="Na H."/>
            <person name="Kennedy M."/>
            <person name="Barry K."/>
            <person name="Grigoriev I.V."/>
            <person name="Miller A.N."/>
            <person name="O'Donnell K."/>
            <person name="Stajich J.E."/>
            <person name="Bonito G."/>
        </authorList>
    </citation>
    <scope>NUCLEOTIDE SEQUENCE</scope>
    <source>
        <strain evidence="1">BC1065</strain>
    </source>
</reference>
<dbReference type="Proteomes" id="UP000807716">
    <property type="component" value="Unassembled WGS sequence"/>
</dbReference>
<proteinExistence type="predicted"/>
<gene>
    <name evidence="1" type="ORF">DFQ27_003757</name>
</gene>
<dbReference type="AlphaFoldDB" id="A0A9P6Q830"/>
<accession>A0A9P6Q830</accession>
<comment type="caution">
    <text evidence="1">The sequence shown here is derived from an EMBL/GenBank/DDBJ whole genome shotgun (WGS) entry which is preliminary data.</text>
</comment>
<evidence type="ECO:0000313" key="1">
    <source>
        <dbReference type="EMBL" id="KAG0260031.1"/>
    </source>
</evidence>